<feature type="non-terminal residue" evidence="1">
    <location>
        <position position="81"/>
    </location>
</feature>
<protein>
    <submittedName>
        <fullName evidence="1">Uncharacterized protein</fullName>
    </submittedName>
</protein>
<dbReference type="AlphaFoldDB" id="A0A392RVH0"/>
<dbReference type="Proteomes" id="UP000265520">
    <property type="component" value="Unassembled WGS sequence"/>
</dbReference>
<proteinExistence type="predicted"/>
<comment type="caution">
    <text evidence="1">The sequence shown here is derived from an EMBL/GenBank/DDBJ whole genome shotgun (WGS) entry which is preliminary data.</text>
</comment>
<organism evidence="1 2">
    <name type="scientific">Trifolium medium</name>
    <dbReference type="NCBI Taxonomy" id="97028"/>
    <lineage>
        <taxon>Eukaryota</taxon>
        <taxon>Viridiplantae</taxon>
        <taxon>Streptophyta</taxon>
        <taxon>Embryophyta</taxon>
        <taxon>Tracheophyta</taxon>
        <taxon>Spermatophyta</taxon>
        <taxon>Magnoliopsida</taxon>
        <taxon>eudicotyledons</taxon>
        <taxon>Gunneridae</taxon>
        <taxon>Pentapetalae</taxon>
        <taxon>rosids</taxon>
        <taxon>fabids</taxon>
        <taxon>Fabales</taxon>
        <taxon>Fabaceae</taxon>
        <taxon>Papilionoideae</taxon>
        <taxon>50 kb inversion clade</taxon>
        <taxon>NPAAA clade</taxon>
        <taxon>Hologalegina</taxon>
        <taxon>IRL clade</taxon>
        <taxon>Trifolieae</taxon>
        <taxon>Trifolium</taxon>
    </lineage>
</organism>
<keyword evidence="2" id="KW-1185">Reference proteome</keyword>
<evidence type="ECO:0000313" key="1">
    <source>
        <dbReference type="EMBL" id="MCI40157.1"/>
    </source>
</evidence>
<evidence type="ECO:0000313" key="2">
    <source>
        <dbReference type="Proteomes" id="UP000265520"/>
    </source>
</evidence>
<accession>A0A392RVH0</accession>
<reference evidence="1 2" key="1">
    <citation type="journal article" date="2018" name="Front. Plant Sci.">
        <title>Red Clover (Trifolium pratense) and Zigzag Clover (T. medium) - A Picture of Genomic Similarities and Differences.</title>
        <authorList>
            <person name="Dluhosova J."/>
            <person name="Istvanek J."/>
            <person name="Nedelnik J."/>
            <person name="Repkova J."/>
        </authorList>
    </citation>
    <scope>NUCLEOTIDE SEQUENCE [LARGE SCALE GENOMIC DNA]</scope>
    <source>
        <strain evidence="2">cv. 10/8</strain>
        <tissue evidence="1">Leaf</tissue>
    </source>
</reference>
<dbReference type="EMBL" id="LXQA010276632">
    <property type="protein sequence ID" value="MCI40157.1"/>
    <property type="molecule type" value="Genomic_DNA"/>
</dbReference>
<sequence length="81" mass="8695">MFRRQDSVLPPALGAKGAALGASYFAWQVLPLPPVLGAVRSILFIGCSFSDANNWVLGFLKPTFKLGFIENSLGQTLGLEI</sequence>
<name>A0A392RVH0_9FABA</name>